<protein>
    <submittedName>
        <fullName evidence="1">Uncharacterized protein</fullName>
    </submittedName>
</protein>
<name>A0A1Y4D9W2_9BACT</name>
<accession>A0A1Y4D9W2</accession>
<sequence length="68" mass="8006">MQKLFSAFFKSKRVKKDLITPGLTKAQTEGELHFFNPARKERTVCVFRRKNCKNNQPATYLYNKKPRG</sequence>
<keyword evidence="2" id="KW-1185">Reference proteome</keyword>
<comment type="caution">
    <text evidence="1">The sequence shown here is derived from an EMBL/GenBank/DDBJ whole genome shotgun (WGS) entry which is preliminary data.</text>
</comment>
<evidence type="ECO:0000313" key="2">
    <source>
        <dbReference type="Proteomes" id="UP000196368"/>
    </source>
</evidence>
<gene>
    <name evidence="1" type="ORF">B5F75_07170</name>
</gene>
<proteinExistence type="predicted"/>
<dbReference type="Proteomes" id="UP000196368">
    <property type="component" value="Unassembled WGS sequence"/>
</dbReference>
<dbReference type="AlphaFoldDB" id="A0A1Y4D9W2"/>
<dbReference type="EMBL" id="NFJD01000005">
    <property type="protein sequence ID" value="OUO56047.1"/>
    <property type="molecule type" value="Genomic_DNA"/>
</dbReference>
<reference evidence="2" key="1">
    <citation type="submission" date="2017-04" db="EMBL/GenBank/DDBJ databases">
        <title>Function of individual gut microbiota members based on whole genome sequencing of pure cultures obtained from chicken caecum.</title>
        <authorList>
            <person name="Medvecky M."/>
            <person name="Cejkova D."/>
            <person name="Polansky O."/>
            <person name="Karasova D."/>
            <person name="Kubasova T."/>
            <person name="Cizek A."/>
            <person name="Rychlik I."/>
        </authorList>
    </citation>
    <scope>NUCLEOTIDE SEQUENCE [LARGE SCALE GENOMIC DNA]</scope>
    <source>
        <strain evidence="2">An273</strain>
    </source>
</reference>
<evidence type="ECO:0000313" key="1">
    <source>
        <dbReference type="EMBL" id="OUO56047.1"/>
    </source>
</evidence>
<organism evidence="1 2">
    <name type="scientific">Candidatus Avelusimicrobium gallicola</name>
    <dbReference type="NCBI Taxonomy" id="2562704"/>
    <lineage>
        <taxon>Bacteria</taxon>
        <taxon>Pseudomonadati</taxon>
        <taxon>Elusimicrobiota</taxon>
        <taxon>Elusimicrobia</taxon>
        <taxon>Elusimicrobiales</taxon>
        <taxon>Elusimicrobiaceae</taxon>
        <taxon>Candidatus Avelusimicrobium</taxon>
    </lineage>
</organism>